<dbReference type="InterPro" id="IPR039426">
    <property type="entry name" value="TonB-dep_rcpt-like"/>
</dbReference>
<proteinExistence type="predicted"/>
<feature type="signal peptide" evidence="8">
    <location>
        <begin position="1"/>
        <end position="41"/>
    </location>
</feature>
<dbReference type="Gene3D" id="2.40.170.20">
    <property type="entry name" value="TonB-dependent receptor, beta-barrel domain"/>
    <property type="match status" value="1"/>
</dbReference>
<dbReference type="PANTHER" id="PTHR30069">
    <property type="entry name" value="TONB-DEPENDENT OUTER MEMBRANE RECEPTOR"/>
    <property type="match status" value="1"/>
</dbReference>
<dbReference type="Proteomes" id="UP000006844">
    <property type="component" value="Chromosome"/>
</dbReference>
<evidence type="ECO:0000313" key="10">
    <source>
        <dbReference type="EMBL" id="ADV82868.1"/>
    </source>
</evidence>
<dbReference type="InterPro" id="IPR036942">
    <property type="entry name" value="Beta-barrel_TonB_sf"/>
</dbReference>
<keyword evidence="11" id="KW-1185">Reference proteome</keyword>
<evidence type="ECO:0000256" key="8">
    <source>
        <dbReference type="SAM" id="SignalP"/>
    </source>
</evidence>
<dbReference type="SUPFAM" id="SSF49464">
    <property type="entry name" value="Carboxypeptidase regulatory domain-like"/>
    <property type="match status" value="1"/>
</dbReference>
<dbReference type="InterPro" id="IPR057601">
    <property type="entry name" value="Oar-like_b-barrel"/>
</dbReference>
<dbReference type="GO" id="GO:0044718">
    <property type="term" value="P:siderophore transmembrane transport"/>
    <property type="evidence" value="ECO:0007669"/>
    <property type="project" value="TreeGrafter"/>
</dbReference>
<dbReference type="Pfam" id="PF13620">
    <property type="entry name" value="CarboxypepD_reg"/>
    <property type="match status" value="1"/>
</dbReference>
<organism evidence="10 11">
    <name type="scientific">Terriglobus saanensis (strain ATCC BAA-1853 / DSM 23119 / SP1PR4)</name>
    <dbReference type="NCBI Taxonomy" id="401053"/>
    <lineage>
        <taxon>Bacteria</taxon>
        <taxon>Pseudomonadati</taxon>
        <taxon>Acidobacteriota</taxon>
        <taxon>Terriglobia</taxon>
        <taxon>Terriglobales</taxon>
        <taxon>Acidobacteriaceae</taxon>
        <taxon>Terriglobus</taxon>
    </lineage>
</organism>
<evidence type="ECO:0000256" key="3">
    <source>
        <dbReference type="ARBA" id="ARBA00022452"/>
    </source>
</evidence>
<keyword evidence="2" id="KW-0813">Transport</keyword>
<dbReference type="Gene3D" id="2.60.40.1120">
    <property type="entry name" value="Carboxypeptidase-like, regulatory domain"/>
    <property type="match status" value="1"/>
</dbReference>
<dbReference type="AlphaFoldDB" id="E8V7U4"/>
<sequence length="1167" mass="124747">MQQVRNTKEIPAFRLALRALCGLLLLCAAVLSLGVASNAHAQTVSATLVGTVSDKAGAATPNAKIVVVDLSTNIPHEALSNGSGNYSIPNLAPGTYSITVEAPGFRRETRPTLDVVVNTTTRVDFELQPGAVSDTITVTDQIPLLQTDRADVSTKLEAEKLENLPLATNRNFQGLLNLIPGTTPASFQHSQFFNAQSSLQTQVNGTPRMGNSYQIEGVDDDERTGLLQIIIPPADAIQTVDISTNNFEAELGRAIGAVVNVTLKSGTNRFHGSASEYLQNSEFNAKSRFNSTKGHVAYNYFGGTFGGPIIKDKLFFFADYFRTEDHEATANILNIPFRKYYTPNAAGNIDLSDLLKADGTGQIYDPTTGDQNSGAGRTPFANNQIPVSKVNAVSLNLLKLIPAENQNTTAYSNPTNNYAVASPFRKQVDSYDGKIDWQVSGKDHLSARYSGQRNNVFQAPSFSNFAGGPGNNGGFAANGKQNGYSVGVNYDRAFSSSLLTEARIGVAHYRNDAQPSDYGTQDAATAGIPGVNIDPFTSGQIGVTLNGGFSNPILGYSASIPWIRAEANIDFVNHWTKIIGNHTFKFGADIRRIRDELLQGQTFSPRGQITFDANQTSIPGGKTNAANNMASFLFDRPSTAGRDIVTYFPAYRQWWIFGFVGDKWQATPKLTLDIGVRWELYPPATPAKAGGFSNYDFTNNQLVIAGVGGNPSNLGLKTRYNYFAPRTGFAYRVTEGTVVRGGYGISYTPFPDNTYAYNYPVKSNNSYNACGLGFGPAVLSCTGTGAGAVAGAAVTFQAGFPAPVTPVIPSNGIIAATGTLLAQSEILVPQDFYNPYVHSWNLAVQQALPGNFSLQLSYVGNHGVHIATAQNINLGDRLNCGTSCYPGQIKFGKSAAVTEQFQGNSTNYQSLQVQLIRRLTKGFSSTTAFTFGKGLGYQSSDDGALTFSLQPRRNYAPNDFDRRLNLEQSFTYELPIGPGKRFLSSGFLGRAIGGFKLSSIISIVSGNPFTVTTTGGNINTSGQTQTANLVGAFKVLHSVGTGNQWFDPTQFAAPAGCAGLLPATSTTVTCPIVSGVTVGNLGRNTFYGPGYIQDNLSAFKTFQIHEDWSLETRVDVFQLSNTPQLANPGVQQGSTTFGQVTSTVGSGSGVNGIGGGRAMQLAAIIKF</sequence>
<dbReference type="InterPro" id="IPR008969">
    <property type="entry name" value="CarboxyPept-like_regulatory"/>
</dbReference>
<evidence type="ECO:0000256" key="7">
    <source>
        <dbReference type="ARBA" id="ARBA00023237"/>
    </source>
</evidence>
<dbReference type="GO" id="GO:0009279">
    <property type="term" value="C:cell outer membrane"/>
    <property type="evidence" value="ECO:0007669"/>
    <property type="project" value="UniProtKB-SubCell"/>
</dbReference>
<dbReference type="HOGENOM" id="CLU_006298_0_0_0"/>
<dbReference type="EMBL" id="CP002467">
    <property type="protein sequence ID" value="ADV82868.1"/>
    <property type="molecule type" value="Genomic_DNA"/>
</dbReference>
<keyword evidence="3" id="KW-1134">Transmembrane beta strand</keyword>
<keyword evidence="6" id="KW-0472">Membrane</keyword>
<dbReference type="eggNOG" id="COG1629">
    <property type="taxonomic scope" value="Bacteria"/>
</dbReference>
<keyword evidence="7" id="KW-0998">Cell outer membrane</keyword>
<evidence type="ECO:0000313" key="11">
    <source>
        <dbReference type="Proteomes" id="UP000006844"/>
    </source>
</evidence>
<dbReference type="PANTHER" id="PTHR30069:SF29">
    <property type="entry name" value="HEMOGLOBIN AND HEMOGLOBIN-HAPTOGLOBIN-BINDING PROTEIN 1-RELATED"/>
    <property type="match status" value="1"/>
</dbReference>
<dbReference type="STRING" id="401053.AciPR4_2064"/>
<evidence type="ECO:0000256" key="6">
    <source>
        <dbReference type="ARBA" id="ARBA00023136"/>
    </source>
</evidence>
<evidence type="ECO:0000256" key="1">
    <source>
        <dbReference type="ARBA" id="ARBA00004571"/>
    </source>
</evidence>
<dbReference type="RefSeq" id="WP_013568601.1">
    <property type="nucleotide sequence ID" value="NC_014963.1"/>
</dbReference>
<evidence type="ECO:0000256" key="4">
    <source>
        <dbReference type="ARBA" id="ARBA00022692"/>
    </source>
</evidence>
<dbReference type="GO" id="GO:0015344">
    <property type="term" value="F:siderophore uptake transmembrane transporter activity"/>
    <property type="evidence" value="ECO:0007669"/>
    <property type="project" value="TreeGrafter"/>
</dbReference>
<name>E8V7U4_TERSS</name>
<dbReference type="OrthoDB" id="97893at2"/>
<feature type="chain" id="PRO_5003232993" evidence="8">
    <location>
        <begin position="42"/>
        <end position="1167"/>
    </location>
</feature>
<evidence type="ECO:0000259" key="9">
    <source>
        <dbReference type="Pfam" id="PF25183"/>
    </source>
</evidence>
<comment type="subcellular location">
    <subcellularLocation>
        <location evidence="1">Cell outer membrane</location>
        <topology evidence="1">Multi-pass membrane protein</topology>
    </subcellularLocation>
</comment>
<gene>
    <name evidence="10" type="ordered locus">AciPR4_2064</name>
</gene>
<feature type="domain" description="TonB-dependent transporter Oar-like beta-barrel" evidence="9">
    <location>
        <begin position="262"/>
        <end position="1160"/>
    </location>
</feature>
<keyword evidence="5 8" id="KW-0732">Signal</keyword>
<reference evidence="10 11" key="1">
    <citation type="journal article" date="2012" name="Stand. Genomic Sci.">
        <title>Complete genome sequence of Terriglobus saanensis type strain SP1PR4(T), an Acidobacteria from tundra soil.</title>
        <authorList>
            <person name="Rawat S.R."/>
            <person name="Mannisto M.K."/>
            <person name="Starovoytov V."/>
            <person name="Goodwin L."/>
            <person name="Nolan M."/>
            <person name="Hauser L."/>
            <person name="Land M."/>
            <person name="Davenport K.W."/>
            <person name="Woyke T."/>
            <person name="Haggblom M.M."/>
        </authorList>
    </citation>
    <scope>NUCLEOTIDE SEQUENCE</scope>
    <source>
        <strain evidence="11">ATCC BAA-1853 / DSM 23119 / SP1PR4</strain>
    </source>
</reference>
<accession>E8V7U4</accession>
<evidence type="ECO:0000256" key="2">
    <source>
        <dbReference type="ARBA" id="ARBA00022448"/>
    </source>
</evidence>
<protein>
    <submittedName>
        <fullName evidence="10">PEGA domain protein</fullName>
    </submittedName>
</protein>
<keyword evidence="4" id="KW-0812">Transmembrane</keyword>
<dbReference type="SUPFAM" id="SSF56935">
    <property type="entry name" value="Porins"/>
    <property type="match status" value="1"/>
</dbReference>
<dbReference type="KEGG" id="tsa:AciPR4_2064"/>
<dbReference type="Pfam" id="PF25183">
    <property type="entry name" value="OMP_b-brl_4"/>
    <property type="match status" value="1"/>
</dbReference>
<evidence type="ECO:0000256" key="5">
    <source>
        <dbReference type="ARBA" id="ARBA00022729"/>
    </source>
</evidence>